<organism evidence="1 2">
    <name type="scientific">Artemisia annua</name>
    <name type="common">Sweet wormwood</name>
    <dbReference type="NCBI Taxonomy" id="35608"/>
    <lineage>
        <taxon>Eukaryota</taxon>
        <taxon>Viridiplantae</taxon>
        <taxon>Streptophyta</taxon>
        <taxon>Embryophyta</taxon>
        <taxon>Tracheophyta</taxon>
        <taxon>Spermatophyta</taxon>
        <taxon>Magnoliopsida</taxon>
        <taxon>eudicotyledons</taxon>
        <taxon>Gunneridae</taxon>
        <taxon>Pentapetalae</taxon>
        <taxon>asterids</taxon>
        <taxon>campanulids</taxon>
        <taxon>Asterales</taxon>
        <taxon>Asteraceae</taxon>
        <taxon>Asteroideae</taxon>
        <taxon>Anthemideae</taxon>
        <taxon>Artemisiinae</taxon>
        <taxon>Artemisia</taxon>
    </lineage>
</organism>
<accession>A0A2U1QM35</accession>
<keyword evidence="2" id="KW-1185">Reference proteome</keyword>
<protein>
    <submittedName>
        <fullName evidence="1">RNA-directed DNA polymerase, eukaryota, Reverse transcriptase zinc-binding domain protein</fullName>
    </submittedName>
</protein>
<evidence type="ECO:0000313" key="1">
    <source>
        <dbReference type="EMBL" id="PWA99053.1"/>
    </source>
</evidence>
<keyword evidence="1" id="KW-0548">Nucleotidyltransferase</keyword>
<dbReference type="InterPro" id="IPR036691">
    <property type="entry name" value="Endo/exonu/phosph_ase_sf"/>
</dbReference>
<gene>
    <name evidence="1" type="ORF">CTI12_AA008340</name>
</gene>
<dbReference type="Proteomes" id="UP000245207">
    <property type="component" value="Unassembled WGS sequence"/>
</dbReference>
<dbReference type="PANTHER" id="PTHR33710:SF64">
    <property type="entry name" value="ENDONUCLEASE_EXONUCLEASE_PHOSPHATASE DOMAIN-CONTAINING PROTEIN"/>
    <property type="match status" value="1"/>
</dbReference>
<name>A0A2U1QM35_ARTAN</name>
<dbReference type="SUPFAM" id="SSF56219">
    <property type="entry name" value="DNase I-like"/>
    <property type="match status" value="1"/>
</dbReference>
<dbReference type="PANTHER" id="PTHR33710">
    <property type="entry name" value="BNAC02G09200D PROTEIN"/>
    <property type="match status" value="1"/>
</dbReference>
<dbReference type="GO" id="GO:0003964">
    <property type="term" value="F:RNA-directed DNA polymerase activity"/>
    <property type="evidence" value="ECO:0007669"/>
    <property type="project" value="UniProtKB-KW"/>
</dbReference>
<proteinExistence type="predicted"/>
<sequence length="221" mass="25518">MVREAGERFGSTFNERQADIFNAFISNSSLIDVPLGGYKFTWTDKWGSKMSKLDRFLVSESFYDAFPHTIGVILEKGTPDHRPILLKEHSVDYGPTPFRFFHSWFELDGFHKLIEDTWKCDGIVEANGLVSFKKKLQNLKRVIRDWIATKKHESTKMKQDHVLRLATIDAKIDNGIANDLDFENRRESIKVLGDIDRLEASDLAQKARIKWAMEGDENTSY</sequence>
<dbReference type="AlphaFoldDB" id="A0A2U1QM35"/>
<dbReference type="OrthoDB" id="1748181at2759"/>
<dbReference type="Gene3D" id="3.60.10.10">
    <property type="entry name" value="Endonuclease/exonuclease/phosphatase"/>
    <property type="match status" value="1"/>
</dbReference>
<dbReference type="EMBL" id="PKPP01000037">
    <property type="protein sequence ID" value="PWA99053.1"/>
    <property type="molecule type" value="Genomic_DNA"/>
</dbReference>
<evidence type="ECO:0000313" key="2">
    <source>
        <dbReference type="Proteomes" id="UP000245207"/>
    </source>
</evidence>
<keyword evidence="1" id="KW-0808">Transferase</keyword>
<comment type="caution">
    <text evidence="1">The sequence shown here is derived from an EMBL/GenBank/DDBJ whole genome shotgun (WGS) entry which is preliminary data.</text>
</comment>
<dbReference type="STRING" id="35608.A0A2U1QM35"/>
<keyword evidence="1" id="KW-0695">RNA-directed DNA polymerase</keyword>
<reference evidence="1 2" key="1">
    <citation type="journal article" date="2018" name="Mol. Plant">
        <title>The genome of Artemisia annua provides insight into the evolution of Asteraceae family and artemisinin biosynthesis.</title>
        <authorList>
            <person name="Shen Q."/>
            <person name="Zhang L."/>
            <person name="Liao Z."/>
            <person name="Wang S."/>
            <person name="Yan T."/>
            <person name="Shi P."/>
            <person name="Liu M."/>
            <person name="Fu X."/>
            <person name="Pan Q."/>
            <person name="Wang Y."/>
            <person name="Lv Z."/>
            <person name="Lu X."/>
            <person name="Zhang F."/>
            <person name="Jiang W."/>
            <person name="Ma Y."/>
            <person name="Chen M."/>
            <person name="Hao X."/>
            <person name="Li L."/>
            <person name="Tang Y."/>
            <person name="Lv G."/>
            <person name="Zhou Y."/>
            <person name="Sun X."/>
            <person name="Brodelius P.E."/>
            <person name="Rose J.K.C."/>
            <person name="Tang K."/>
        </authorList>
    </citation>
    <scope>NUCLEOTIDE SEQUENCE [LARGE SCALE GENOMIC DNA]</scope>
    <source>
        <strain evidence="2">cv. Huhao1</strain>
        <tissue evidence="1">Leaf</tissue>
    </source>
</reference>